<keyword evidence="4" id="KW-0812">Transmembrane</keyword>
<dbReference type="Gene3D" id="1.10.287.130">
    <property type="match status" value="1"/>
</dbReference>
<comment type="caution">
    <text evidence="7">The sequence shown here is derived from an EMBL/GenBank/DDBJ whole genome shotgun (WGS) entry which is preliminary data.</text>
</comment>
<dbReference type="Pfam" id="PF14689">
    <property type="entry name" value="SPOB_a"/>
    <property type="match status" value="1"/>
</dbReference>
<dbReference type="SUPFAM" id="SSF55890">
    <property type="entry name" value="Sporulation response regulatory protein Spo0B"/>
    <property type="match status" value="1"/>
</dbReference>
<sequence>MRINPRIIYIIFGIAILLVTINNASYYWYTKTLLKDDLSARMASTALQIRTSIEQSKEGSFYTEDLIGEKLRTAAMFIHGQLSPDLNQITNDQLRALAKQAGVAGISLMQRVAGSDDIAVRKSSEPNELKITSTKPFGYWFTAYDQLLTNHNVTIPEGQSLANFWSGIAEVPASGASEVSKFGFYNDGSTDYIIAVFVNADQVLKYQEIVGSDTIVKKTIAVNPDIIEIAGLNGITFGKPPKMYTDNNGASFMSIYDRPVLFGSYEIKHADDIDSFTEAVQTNKPVSSLGKWKGKTVLKTFVYIGAKTRVAEVQRDIPYVIAIVSDYSSVERTLNMQLVRLALLVVLFTIFSILCMYLVFRFMGKSKENAVRSTQELYIQNMDVMFTEIRSQRHDFLNHVQTMYALLSRGKKEEQLRYMEELIEEINEVNDIIRIGHPAVAALIQAKLAQAMRTKILFDHHFTGLEGLSLGVKSVDIVKIIGNLIDNAFDEVSGLAPELRHVIVKGWSETGMLYVSVANLVQDDFDPARVNQMFGTGFSTKVGGEHSGLGLAVVKERIEFYKGTIDVKMVDGYIHFQLGIPML</sequence>
<feature type="transmembrane region" description="Helical" evidence="4">
    <location>
        <begin position="7"/>
        <end position="29"/>
    </location>
</feature>
<evidence type="ECO:0000313" key="7">
    <source>
        <dbReference type="EMBL" id="MBP3965661.1"/>
    </source>
</evidence>
<evidence type="ECO:0000256" key="1">
    <source>
        <dbReference type="ARBA" id="ARBA00022553"/>
    </source>
</evidence>
<keyword evidence="1" id="KW-0597">Phosphoprotein</keyword>
<dbReference type="InterPro" id="IPR039506">
    <property type="entry name" value="SPOB_a"/>
</dbReference>
<accession>A0ABS5CIG1</accession>
<feature type="domain" description="Sensor histidine kinase NatK-like C-terminal" evidence="5">
    <location>
        <begin position="473"/>
        <end position="581"/>
    </location>
</feature>
<evidence type="ECO:0000259" key="5">
    <source>
        <dbReference type="Pfam" id="PF14501"/>
    </source>
</evidence>
<feature type="domain" description="SpoOB alpha-helical" evidence="6">
    <location>
        <begin position="375"/>
        <end position="434"/>
    </location>
</feature>
<feature type="transmembrane region" description="Helical" evidence="4">
    <location>
        <begin position="338"/>
        <end position="360"/>
    </location>
</feature>
<dbReference type="SUPFAM" id="SSF55874">
    <property type="entry name" value="ATPase domain of HSP90 chaperone/DNA topoisomerase II/histidine kinase"/>
    <property type="match status" value="1"/>
</dbReference>
<organism evidence="7 8">
    <name type="scientific">Paenibacillus lignilyticus</name>
    <dbReference type="NCBI Taxonomy" id="1172615"/>
    <lineage>
        <taxon>Bacteria</taxon>
        <taxon>Bacillati</taxon>
        <taxon>Bacillota</taxon>
        <taxon>Bacilli</taxon>
        <taxon>Bacillales</taxon>
        <taxon>Paenibacillaceae</taxon>
        <taxon>Paenibacillus</taxon>
    </lineage>
</organism>
<dbReference type="Gene3D" id="3.30.565.10">
    <property type="entry name" value="Histidine kinase-like ATPase, C-terminal domain"/>
    <property type="match status" value="1"/>
</dbReference>
<dbReference type="RefSeq" id="WP_210662262.1">
    <property type="nucleotide sequence ID" value="NZ_JAGKSP010000012.1"/>
</dbReference>
<proteinExistence type="predicted"/>
<evidence type="ECO:0000313" key="8">
    <source>
        <dbReference type="Proteomes" id="UP000673394"/>
    </source>
</evidence>
<evidence type="ECO:0000256" key="4">
    <source>
        <dbReference type="SAM" id="Phobius"/>
    </source>
</evidence>
<dbReference type="InterPro" id="IPR016120">
    <property type="entry name" value="Sig_transdc_His_kin_SpoOB"/>
</dbReference>
<evidence type="ECO:0000259" key="6">
    <source>
        <dbReference type="Pfam" id="PF14689"/>
    </source>
</evidence>
<evidence type="ECO:0000256" key="2">
    <source>
        <dbReference type="ARBA" id="ARBA00022679"/>
    </source>
</evidence>
<keyword evidence="2" id="KW-0808">Transferase</keyword>
<evidence type="ECO:0000256" key="3">
    <source>
        <dbReference type="ARBA" id="ARBA00022777"/>
    </source>
</evidence>
<dbReference type="Pfam" id="PF14501">
    <property type="entry name" value="HATPase_c_5"/>
    <property type="match status" value="1"/>
</dbReference>
<keyword evidence="4" id="KW-1133">Transmembrane helix</keyword>
<dbReference type="PANTHER" id="PTHR40448">
    <property type="entry name" value="TWO-COMPONENT SENSOR HISTIDINE KINASE"/>
    <property type="match status" value="1"/>
</dbReference>
<gene>
    <name evidence="7" type="ORF">I8J30_23370</name>
</gene>
<keyword evidence="8" id="KW-1185">Reference proteome</keyword>
<reference evidence="7 8" key="1">
    <citation type="submission" date="2021-04" db="EMBL/GenBank/DDBJ databases">
        <title>Paenibacillus sp. DLE-14 whole genome sequence.</title>
        <authorList>
            <person name="Ham Y.J."/>
        </authorList>
    </citation>
    <scope>NUCLEOTIDE SEQUENCE [LARGE SCALE GENOMIC DNA]</scope>
    <source>
        <strain evidence="7 8">DLE-14</strain>
    </source>
</reference>
<keyword evidence="4" id="KW-0472">Membrane</keyword>
<dbReference type="InterPro" id="IPR032834">
    <property type="entry name" value="NatK-like_C"/>
</dbReference>
<keyword evidence="3" id="KW-0418">Kinase</keyword>
<dbReference type="EMBL" id="JAGKSP010000012">
    <property type="protein sequence ID" value="MBP3965661.1"/>
    <property type="molecule type" value="Genomic_DNA"/>
</dbReference>
<dbReference type="Proteomes" id="UP000673394">
    <property type="component" value="Unassembled WGS sequence"/>
</dbReference>
<dbReference type="InterPro" id="IPR036890">
    <property type="entry name" value="HATPase_C_sf"/>
</dbReference>
<name>A0ABS5CIG1_9BACL</name>
<protein>
    <submittedName>
        <fullName evidence="7">GHKL domain-containing protein</fullName>
    </submittedName>
</protein>
<dbReference type="PANTHER" id="PTHR40448:SF1">
    <property type="entry name" value="TWO-COMPONENT SENSOR HISTIDINE KINASE"/>
    <property type="match status" value="1"/>
</dbReference>